<comment type="caution">
    <text evidence="1">The sequence shown here is derived from an EMBL/GenBank/DDBJ whole genome shotgun (WGS) entry which is preliminary data.</text>
</comment>
<dbReference type="AlphaFoldDB" id="A0A1E8PR65"/>
<protein>
    <recommendedName>
        <fullName evidence="3">RiboL-PSP-HEPN domain-containing protein</fullName>
    </recommendedName>
</protein>
<reference evidence="1 2" key="1">
    <citation type="submission" date="2016-10" db="EMBL/GenBank/DDBJ databases">
        <title>Updated version of Genome Assembly of Janthinobacterium lividum ERGS5:01.</title>
        <authorList>
            <person name="Kumar R."/>
            <person name="Acharya V."/>
            <person name="Singh D."/>
        </authorList>
    </citation>
    <scope>NUCLEOTIDE SEQUENCE [LARGE SCALE GENOMIC DNA]</scope>
    <source>
        <strain evidence="1 2">ERGS5:01</strain>
    </source>
</reference>
<dbReference type="EMBL" id="MAQB02000001">
    <property type="protein sequence ID" value="OFJ48109.1"/>
    <property type="molecule type" value="Genomic_DNA"/>
</dbReference>
<name>A0A1E8PR65_9BURK</name>
<dbReference type="Proteomes" id="UP000092634">
    <property type="component" value="Unassembled WGS sequence"/>
</dbReference>
<evidence type="ECO:0008006" key="3">
    <source>
        <dbReference type="Google" id="ProtNLM"/>
    </source>
</evidence>
<gene>
    <name evidence="1" type="ORF">BA896_003070</name>
</gene>
<accession>A0A1E8PR65</accession>
<evidence type="ECO:0000313" key="1">
    <source>
        <dbReference type="EMBL" id="OFJ48109.1"/>
    </source>
</evidence>
<proteinExistence type="predicted"/>
<organism evidence="1 2">
    <name type="scientific">Janthinobacterium lividum</name>
    <dbReference type="NCBI Taxonomy" id="29581"/>
    <lineage>
        <taxon>Bacteria</taxon>
        <taxon>Pseudomonadati</taxon>
        <taxon>Pseudomonadota</taxon>
        <taxon>Betaproteobacteria</taxon>
        <taxon>Burkholderiales</taxon>
        <taxon>Oxalobacteraceae</taxon>
        <taxon>Janthinobacterium</taxon>
    </lineage>
</organism>
<evidence type="ECO:0000313" key="2">
    <source>
        <dbReference type="Proteomes" id="UP000092634"/>
    </source>
</evidence>
<sequence>MYLNVTFDCPCGSNCDQKVEFNRLEESDKHVDEPPDYFQSATCDECDAEFEIRISGRQDTPEIRIDGATNVEFSETGADREWANIAQRLRADDDNDYRELSWVIRSTDQLNTFESIMADVVSLVRSSIKIKNMNTLYNMAYAQVVTGVEAYLSGLFINRVVNNPLLMRRLVETDDELGKKKYSLKDIFEQYDGLKLLVAEHLQNLIFHRLDKVKPMYKSVLDVDLGEIDWLFKAVILRHDCVHRNGVDPAGKPTGIGQQEVEELVRKSAKLISRIDQEIAKTLGDLEIDTTPQRFS</sequence>